<dbReference type="InterPro" id="IPR013228">
    <property type="entry name" value="PE-PPE_C"/>
</dbReference>
<evidence type="ECO:0000313" key="3">
    <source>
        <dbReference type="Proteomes" id="UP001190464"/>
    </source>
</evidence>
<dbReference type="Pfam" id="PF08237">
    <property type="entry name" value="PE-PPE"/>
    <property type="match status" value="1"/>
</dbReference>
<dbReference type="SUPFAM" id="SSF53474">
    <property type="entry name" value="alpha/beta-Hydrolases"/>
    <property type="match status" value="1"/>
</dbReference>
<protein>
    <submittedName>
        <fullName evidence="2">PE-PPE domain-containing protein</fullName>
    </submittedName>
</protein>
<reference evidence="2 3" key="1">
    <citation type="submission" date="2023-08" db="EMBL/GenBank/DDBJ databases">
        <authorList>
            <person name="Folkvardsen B D."/>
            <person name="Norman A."/>
        </authorList>
    </citation>
    <scope>NUCLEOTIDE SEQUENCE [LARGE SCALE GENOMIC DNA]</scope>
    <source>
        <strain evidence="2 3">Mu0102</strain>
    </source>
</reference>
<dbReference type="EMBL" id="OY726398">
    <property type="protein sequence ID" value="CAJ1508009.1"/>
    <property type="molecule type" value="Genomic_DNA"/>
</dbReference>
<dbReference type="Gene3D" id="3.40.50.1820">
    <property type="entry name" value="alpha/beta hydrolase"/>
    <property type="match status" value="1"/>
</dbReference>
<evidence type="ECO:0000313" key="2">
    <source>
        <dbReference type="EMBL" id="CAJ1508009.1"/>
    </source>
</evidence>
<keyword evidence="3" id="KW-1185">Reference proteome</keyword>
<evidence type="ECO:0000259" key="1">
    <source>
        <dbReference type="Pfam" id="PF08237"/>
    </source>
</evidence>
<accession>A0ABM9M0K9</accession>
<dbReference type="InterPro" id="IPR029058">
    <property type="entry name" value="AB_hydrolase_fold"/>
</dbReference>
<gene>
    <name evidence="2" type="ORF">MU0102_003263</name>
</gene>
<name>A0ABM9M0K9_9MYCO</name>
<organism evidence="2 3">
    <name type="scientific">[Mycobacterium] holstebronense</name>
    <dbReference type="NCBI Taxonomy" id="3064288"/>
    <lineage>
        <taxon>Bacteria</taxon>
        <taxon>Bacillati</taxon>
        <taxon>Actinomycetota</taxon>
        <taxon>Actinomycetes</taxon>
        <taxon>Mycobacteriales</taxon>
        <taxon>Mycobacteriaceae</taxon>
        <taxon>Mycolicibacterium</taxon>
    </lineage>
</organism>
<proteinExistence type="predicted"/>
<dbReference type="Proteomes" id="UP001190464">
    <property type="component" value="Chromosome"/>
</dbReference>
<sequence>MTVKRVHPLGATLLAALCAVLLGVSSLLSPGLASRIERMLADVTLLAGEAWIMTGTGQADPTIGIYMDLVRDYYLQPVTPWFAGQTTYEGYALNGLTTPEQFCPIVCQPLPVPQLNFGDSLAQGVANLEGAIRPQLEAGEQVTVFGYSQSSVIATLAMHSLLAGDPSGGSLGFDPDNLHFVLIGAPNNPISGMLTRLHFPDGFDGNMQHIPFLNIPVGIDSTPTVPFATDVYATEYDGWAVFPQDPTNLLAVINAIMGIPAVHNSYFNDNLGNAIDLGTIGNTNYFMLPEQLPILGPLYGLGDIGKFAADAVAPILKTVIDWSYGNPGAPDAGITVNGVDPIGAAGAWAVTATGQLSEDTGVLGFGLRMDPLQMLAGLQYAGAQSLISIGNYLGELAGVGPLPDSHIDLLMSGYNFTIDLDHSLLTGWQNLATEWNLLDVLGPDAIFNGAPLISAQPLLDLLGMGFSLINLLDA</sequence>
<feature type="domain" description="PE-PPE" evidence="1">
    <location>
        <begin position="91"/>
        <end position="324"/>
    </location>
</feature>
<dbReference type="RefSeq" id="WP_308484061.1">
    <property type="nucleotide sequence ID" value="NZ_OY726398.1"/>
</dbReference>